<dbReference type="InterPro" id="IPR005024">
    <property type="entry name" value="Snf7_fam"/>
</dbReference>
<dbReference type="GO" id="GO:0032511">
    <property type="term" value="P:late endosome to vacuole transport via multivesicular body sorting pathway"/>
    <property type="evidence" value="ECO:0007669"/>
    <property type="project" value="TreeGrafter"/>
</dbReference>
<dbReference type="STRING" id="296587.C1E4S2"/>
<evidence type="ECO:0000313" key="5">
    <source>
        <dbReference type="Proteomes" id="UP000002009"/>
    </source>
</evidence>
<name>C1E4S2_MICCC</name>
<dbReference type="AlphaFoldDB" id="C1E4S2"/>
<dbReference type="RefSeq" id="XP_002501912.1">
    <property type="nucleotide sequence ID" value="XM_002501866.1"/>
</dbReference>
<evidence type="ECO:0000313" key="4">
    <source>
        <dbReference type="EMBL" id="ACO63170.1"/>
    </source>
</evidence>
<comment type="similarity">
    <text evidence="1">Belongs to the SNF7 family.</text>
</comment>
<feature type="compositionally biased region" description="Polar residues" evidence="3">
    <location>
        <begin position="215"/>
        <end position="226"/>
    </location>
</feature>
<evidence type="ECO:0008006" key="6">
    <source>
        <dbReference type="Google" id="ProtNLM"/>
    </source>
</evidence>
<evidence type="ECO:0000256" key="2">
    <source>
        <dbReference type="ARBA" id="ARBA00023054"/>
    </source>
</evidence>
<dbReference type="GO" id="GO:0006900">
    <property type="term" value="P:vesicle budding from membrane"/>
    <property type="evidence" value="ECO:0007669"/>
    <property type="project" value="TreeGrafter"/>
</dbReference>
<proteinExistence type="inferred from homology"/>
<dbReference type="OMA" id="GVKQMQK"/>
<dbReference type="Gene3D" id="6.10.250.1710">
    <property type="match status" value="1"/>
</dbReference>
<reference evidence="4 5" key="1">
    <citation type="journal article" date="2009" name="Science">
        <title>Green evolution and dynamic adaptations revealed by genomes of the marine picoeukaryotes Micromonas.</title>
        <authorList>
            <person name="Worden A.Z."/>
            <person name="Lee J.H."/>
            <person name="Mock T."/>
            <person name="Rouze P."/>
            <person name="Simmons M.P."/>
            <person name="Aerts A.L."/>
            <person name="Allen A.E."/>
            <person name="Cuvelier M.L."/>
            <person name="Derelle E."/>
            <person name="Everett M.V."/>
            <person name="Foulon E."/>
            <person name="Grimwood J."/>
            <person name="Gundlach H."/>
            <person name="Henrissat B."/>
            <person name="Napoli C."/>
            <person name="McDonald S.M."/>
            <person name="Parker M.S."/>
            <person name="Rombauts S."/>
            <person name="Salamov A."/>
            <person name="Von Dassow P."/>
            <person name="Badger J.H."/>
            <person name="Coutinho P.M."/>
            <person name="Demir E."/>
            <person name="Dubchak I."/>
            <person name="Gentemann C."/>
            <person name="Eikrem W."/>
            <person name="Gready J.E."/>
            <person name="John U."/>
            <person name="Lanier W."/>
            <person name="Lindquist E.A."/>
            <person name="Lucas S."/>
            <person name="Mayer K.F."/>
            <person name="Moreau H."/>
            <person name="Not F."/>
            <person name="Otillar R."/>
            <person name="Panaud O."/>
            <person name="Pangilinan J."/>
            <person name="Paulsen I."/>
            <person name="Piegu B."/>
            <person name="Poliakov A."/>
            <person name="Robbens S."/>
            <person name="Schmutz J."/>
            <person name="Toulza E."/>
            <person name="Wyss T."/>
            <person name="Zelensky A."/>
            <person name="Zhou K."/>
            <person name="Armbrust E.V."/>
            <person name="Bhattacharya D."/>
            <person name="Goodenough U.W."/>
            <person name="Van de Peer Y."/>
            <person name="Grigoriev I.V."/>
        </authorList>
    </citation>
    <scope>NUCLEOTIDE SEQUENCE [LARGE SCALE GENOMIC DNA]</scope>
    <source>
        <strain evidence="5">RCC299 / NOUM17</strain>
    </source>
</reference>
<feature type="region of interest" description="Disordered" evidence="3">
    <location>
        <begin position="181"/>
        <end position="226"/>
    </location>
</feature>
<dbReference type="GO" id="GO:0005771">
    <property type="term" value="C:multivesicular body"/>
    <property type="evidence" value="ECO:0007669"/>
    <property type="project" value="TreeGrafter"/>
</dbReference>
<dbReference type="eggNOG" id="KOG1655">
    <property type="taxonomic scope" value="Eukaryota"/>
</dbReference>
<dbReference type="PANTHER" id="PTHR22761">
    <property type="entry name" value="CHARGED MULTIVESICULAR BODY PROTEIN"/>
    <property type="match status" value="1"/>
</dbReference>
<keyword evidence="2" id="KW-0175">Coiled coil</keyword>
<gene>
    <name evidence="4" type="ORF">MICPUN_112661</name>
</gene>
<evidence type="ECO:0000256" key="1">
    <source>
        <dbReference type="ARBA" id="ARBA00006190"/>
    </source>
</evidence>
<dbReference type="Gene3D" id="1.10.287.1060">
    <property type="entry name" value="ESAT-6-like"/>
    <property type="match status" value="1"/>
</dbReference>
<dbReference type="Pfam" id="PF03357">
    <property type="entry name" value="Snf7"/>
    <property type="match status" value="1"/>
</dbReference>
<sequence>MKRLFGVRKEKAPPPSLDDAAGSLDKRGATLDDKIKRLDAELAKHRDLIRRARPGPAQEAAKRRALTVLKQKRLYESQREQLYNQQFNVEQVSFAAQSAKDTAVQVAAMQHANKDLKAQFKTKAFDIDAIDRMNDEMADLMAMSEEIQETLGRSYNVPDEIDEAELLGELDALEADMALEEAGEEVPSYLQDEALPDAPDGVVEPLPAAHDGPIANQQTAQRTTAS</sequence>
<protein>
    <recommendedName>
        <fullName evidence="6">Charged multivesicular body protein 5</fullName>
    </recommendedName>
</protein>
<organism evidence="4 5">
    <name type="scientific">Micromonas commoda (strain RCC299 / NOUM17 / CCMP2709)</name>
    <name type="common">Picoplanktonic green alga</name>
    <dbReference type="NCBI Taxonomy" id="296587"/>
    <lineage>
        <taxon>Eukaryota</taxon>
        <taxon>Viridiplantae</taxon>
        <taxon>Chlorophyta</taxon>
        <taxon>Mamiellophyceae</taxon>
        <taxon>Mamiellales</taxon>
        <taxon>Mamiellaceae</taxon>
        <taxon>Micromonas</taxon>
    </lineage>
</organism>
<feature type="region of interest" description="Disordered" evidence="3">
    <location>
        <begin position="1"/>
        <end position="28"/>
    </location>
</feature>
<dbReference type="KEGG" id="mis:MICPUN_112661"/>
<evidence type="ECO:0000256" key="3">
    <source>
        <dbReference type="SAM" id="MobiDB-lite"/>
    </source>
</evidence>
<accession>C1E4S2</accession>
<dbReference type="PANTHER" id="PTHR22761:SF12">
    <property type="entry name" value="CHARGED MULTIVESICULAR BODY PROTEIN 5"/>
    <property type="match status" value="1"/>
</dbReference>
<keyword evidence="5" id="KW-1185">Reference proteome</keyword>
<dbReference type="InParanoid" id="C1E4S2"/>
<dbReference type="EMBL" id="CP001325">
    <property type="protein sequence ID" value="ACO63170.1"/>
    <property type="molecule type" value="Genomic_DNA"/>
</dbReference>
<dbReference type="Proteomes" id="UP000002009">
    <property type="component" value="Chromosome 4"/>
</dbReference>
<dbReference type="OrthoDB" id="3973241at2759"/>
<dbReference type="GeneID" id="8242796"/>
<dbReference type="FunCoup" id="C1E4S2">
    <property type="interactions" value="2045"/>
</dbReference>